<dbReference type="SUPFAM" id="SSF53098">
    <property type="entry name" value="Ribonuclease H-like"/>
    <property type="match status" value="1"/>
</dbReference>
<comment type="caution">
    <text evidence="9">The sequence shown here is derived from an EMBL/GenBank/DDBJ whole genome shotgun (WGS) entry which is preliminary data.</text>
</comment>
<dbReference type="Gene3D" id="3.10.10.10">
    <property type="entry name" value="HIV Type 1 Reverse Transcriptase, subunit A, domain 1"/>
    <property type="match status" value="1"/>
</dbReference>
<evidence type="ECO:0000256" key="2">
    <source>
        <dbReference type="ARBA" id="ARBA00022679"/>
    </source>
</evidence>
<dbReference type="PANTHER" id="PTHR37984">
    <property type="entry name" value="PROTEIN CBG26694"/>
    <property type="match status" value="1"/>
</dbReference>
<dbReference type="Pfam" id="PF17921">
    <property type="entry name" value="Integrase_H2C2"/>
    <property type="match status" value="1"/>
</dbReference>
<dbReference type="InterPro" id="IPR008042">
    <property type="entry name" value="Retrotrans_Pao"/>
</dbReference>
<evidence type="ECO:0000256" key="5">
    <source>
        <dbReference type="ARBA" id="ARBA00022759"/>
    </source>
</evidence>
<keyword evidence="10" id="KW-1185">Reference proteome</keyword>
<feature type="region of interest" description="Disordered" evidence="7">
    <location>
        <begin position="1000"/>
        <end position="1026"/>
    </location>
</feature>
<evidence type="ECO:0000259" key="8">
    <source>
        <dbReference type="PROSITE" id="PS50994"/>
    </source>
</evidence>
<keyword evidence="5" id="KW-0255">Endonuclease</keyword>
<dbReference type="InterPro" id="IPR001584">
    <property type="entry name" value="Integrase_cat-core"/>
</dbReference>
<evidence type="ECO:0000256" key="7">
    <source>
        <dbReference type="SAM" id="MobiDB-lite"/>
    </source>
</evidence>
<dbReference type="Pfam" id="PF18701">
    <property type="entry name" value="DUF5641"/>
    <property type="match status" value="1"/>
</dbReference>
<dbReference type="PROSITE" id="PS50994">
    <property type="entry name" value="INTEGRASE"/>
    <property type="match status" value="1"/>
</dbReference>
<keyword evidence="4" id="KW-0540">Nuclease</keyword>
<name>A0ABQ9GHV2_9NEOP</name>
<evidence type="ECO:0000313" key="10">
    <source>
        <dbReference type="Proteomes" id="UP001159363"/>
    </source>
</evidence>
<dbReference type="PANTHER" id="PTHR37984:SF5">
    <property type="entry name" value="PROTEIN NYNRIN-LIKE"/>
    <property type="match status" value="1"/>
</dbReference>
<dbReference type="InterPro" id="IPR041588">
    <property type="entry name" value="Integrase_H2C2"/>
</dbReference>
<protein>
    <recommendedName>
        <fullName evidence="1">RNA-directed DNA polymerase</fullName>
        <ecNumber evidence="1">2.7.7.49</ecNumber>
    </recommendedName>
</protein>
<dbReference type="Gene3D" id="1.10.340.70">
    <property type="match status" value="1"/>
</dbReference>
<sequence length="2121" mass="237146">MPYDHRHCQNCRKRNTAFLAAIQLSALPQPTPERQVEWDRAAQLRLESVSTAPVTILFVSPCLRIHPLCHPMVKGLLTGTEVTFGWDNINFWTNEELTCGIASSAWAKLATSGCLLNLKTKMESLLAKNKVFQTNVRRAEKAVEEINVGDVDAIAVHKKQIELMVDEIDKLLTNLAIKKCNTWCQKWDAVSGRVMLYNEVTKKYIMADEKKEAGATLADESVGTFVMALHLLAEKCEYKSMWNELIRDKISSGTFRQKAKAVRKQQLIGQKSNRDQSVEKNNRINVQNGSQLVNSYQGKQNRIDVHSREVQIEESVSGAVGHLLKSTWRDVQPSAKAVEFVKRQFKIDTGADITVVTEQVFGSRLALKIQGQITTPITWRGNTIKVDVYVVQGLKEPLLGWSAIESLGILNGYSKLFEGLGLMAATYTIRLKNDAVPVSLHAPRRVALPLQPKLKQEIDRLVNMGIISPVDRPTEWCSGIVIVPKQNGQIRLCVDLTVLNTSVLPAIDDSLVISSEEVEAITAKIEAIRDMPQPQSVTDVRRLLGMVNYVGKFVPNLAEITEPIRQLLKERNTFLWEEPQELAFKKIKHLLCSPPVLLHYDPNKDIRVGVDATSYGIGAVLEQQDAEGKKHSQIEMEALALTWACDRFYMYILGKYTLLITDHQPLVSILGNKNIDELPPRLQRYRMRPMRYTYQGVKEDGSEGMASETHTGSTIVSGILMKGVNMVIHARLRKDIMDRIHLGHLGIKKCTERAKATVWWPGIMNDIKNYVTCCKVCVKGKNKQTRALVTIPTTLSPMGGVRNGLGRMRWDTLPGIPREVQSDNGPQYSSQAFKDFAAEYWFSHVTSNARYAQSNGQVEATIKNVKYIVKRSADPYLGLLSYRNISLSDLEYSPAQLLMGRSLRDTLPATYQNLQPKIFDNNKFTVIHDEAKSQQKAHFDRRHRTRERFPLQPNHRVWITDLKGLGKTMLRENIAVALEEQEEDQVQWRSLLSEMVERQGREEGGRMKGMANPAGSTGEGKADNTCKNKERKRIVRQVYYLREGKICCMREVVCREVGETGVERTKEYENKRELVDSTLKQLFSQPAVQYENVMLRKLLDNVVECTRLLKVLGQPAEHWDSILMILLSLTSDEWLTFAQLTQFLEHRTRALAAAGIVKSKTPTTSTTKSAFHRNTSVLHNDIQVEYGCARCKGEHTLHKCPEFASCALIAMGLVMQLDSVHPHDADCVIDIIIHCCIMVITQNIIPQDRAETEVNNHHARPVASSQSLLASAIVKIQDSKGMCIPCQALLDSGSERLELADPTYTAPGHIDVVLGADIYPFLLQPGHRTGTEGSPVAIETYLVKLPFREDDRHIGESRSLAVSRLHKLERQLKQQPDTHNLYHEFMDEYLELGHMQPIPVDELERPVHKMYCIPHMAVMKESSNTTKLRVVFDASAKISSRISLNGKIVCGEHEVPLVADITKMHCQIYVHDSDIDYQRIVWRPSPSDPIQDFRLCTVTYGGAVQHIRNISEIAKVFDPLGWRSPVTIRAKLLLQFLKELGVLKTIKIGRRMIECKPVSLELVGFCDASEAAYAAAVYLSSQYEDGSILVCMVAGKTWVAPVKQVSSPWLDLCGAVLLSRLLKTVKDALNVAVTDVVAYTDSTIVLVWLASPPRHWKTFVANRVAMIQDLVSPSQWHHVDDTENPADCASCGIAPTELPSHPLWLSGPGWLQDPVLPCDMMGKPDYELVGQEQKQECATGDFASELQCLKVGKPIPVKSRIACLCPFLDEDGVLRVGGRLTRASIPEEQKHPAVFPKHSKLAKMAKQVMGSLPAARVRPARPFLHCGMDYAGPLMLCNCKGRSNIRFKFYVALFVCFATKAVHLELVSNLTTPAFTAALKQAALELKELGVLVQSESHHLSVDTLGRVRHFLVLQLTSSTPPGRPMGEMYTVLMLVEACLNSRPLTAFSSDPSDFAVLTPGHFLTGGCLTAVPDRKLQHRWSTICPPELLSRLQNQPKCWVKVPNLYVDDLVILKDERLPAQQWKLGSITKTFPGEDGLVRTVAVKTATGEFKRPVSKSSTAICALLLATLNAISHGKGGKNTQKILVGELGWLKGFPKDPTGAGKVGSTHFLYWQCSAGN</sequence>
<feature type="domain" description="Integrase catalytic" evidence="8">
    <location>
        <begin position="813"/>
        <end position="916"/>
    </location>
</feature>
<dbReference type="InterPro" id="IPR041577">
    <property type="entry name" value="RT_RNaseH_2"/>
</dbReference>
<dbReference type="Pfam" id="PF17919">
    <property type="entry name" value="RT_RNaseH_2"/>
    <property type="match status" value="1"/>
</dbReference>
<evidence type="ECO:0000256" key="6">
    <source>
        <dbReference type="ARBA" id="ARBA00023268"/>
    </source>
</evidence>
<evidence type="ECO:0000256" key="4">
    <source>
        <dbReference type="ARBA" id="ARBA00022722"/>
    </source>
</evidence>
<dbReference type="SUPFAM" id="SSF50630">
    <property type="entry name" value="Acid proteases"/>
    <property type="match status" value="1"/>
</dbReference>
<dbReference type="SUPFAM" id="SSF56672">
    <property type="entry name" value="DNA/RNA polymerases"/>
    <property type="match status" value="2"/>
</dbReference>
<evidence type="ECO:0000313" key="9">
    <source>
        <dbReference type="EMBL" id="KAJ8871600.1"/>
    </source>
</evidence>
<keyword evidence="2" id="KW-0808">Transferase</keyword>
<accession>A0ABQ9GHV2</accession>
<dbReference type="InterPro" id="IPR040676">
    <property type="entry name" value="DUF5641"/>
</dbReference>
<organism evidence="9 10">
    <name type="scientific">Dryococelus australis</name>
    <dbReference type="NCBI Taxonomy" id="614101"/>
    <lineage>
        <taxon>Eukaryota</taxon>
        <taxon>Metazoa</taxon>
        <taxon>Ecdysozoa</taxon>
        <taxon>Arthropoda</taxon>
        <taxon>Hexapoda</taxon>
        <taxon>Insecta</taxon>
        <taxon>Pterygota</taxon>
        <taxon>Neoptera</taxon>
        <taxon>Polyneoptera</taxon>
        <taxon>Phasmatodea</taxon>
        <taxon>Verophasmatodea</taxon>
        <taxon>Anareolatae</taxon>
        <taxon>Phasmatidae</taxon>
        <taxon>Eurycanthinae</taxon>
        <taxon>Dryococelus</taxon>
    </lineage>
</organism>
<dbReference type="Proteomes" id="UP001159363">
    <property type="component" value="Chromosome 11"/>
</dbReference>
<keyword evidence="6" id="KW-0511">Multifunctional enzyme</keyword>
<dbReference type="Pfam" id="PF05380">
    <property type="entry name" value="Peptidase_A17"/>
    <property type="match status" value="1"/>
</dbReference>
<evidence type="ECO:0000256" key="1">
    <source>
        <dbReference type="ARBA" id="ARBA00012493"/>
    </source>
</evidence>
<keyword evidence="5" id="KW-0378">Hydrolase</keyword>
<dbReference type="EMBL" id="JARBHB010000012">
    <property type="protein sequence ID" value="KAJ8871600.1"/>
    <property type="molecule type" value="Genomic_DNA"/>
</dbReference>
<evidence type="ECO:0000256" key="3">
    <source>
        <dbReference type="ARBA" id="ARBA00022695"/>
    </source>
</evidence>
<dbReference type="InterPro" id="IPR021109">
    <property type="entry name" value="Peptidase_aspartic_dom_sf"/>
</dbReference>
<dbReference type="InterPro" id="IPR043128">
    <property type="entry name" value="Rev_trsase/Diguanyl_cyclase"/>
</dbReference>
<reference evidence="9 10" key="1">
    <citation type="submission" date="2023-02" db="EMBL/GenBank/DDBJ databases">
        <title>LHISI_Scaffold_Assembly.</title>
        <authorList>
            <person name="Stuart O.P."/>
            <person name="Cleave R."/>
            <person name="Magrath M.J.L."/>
            <person name="Mikheyev A.S."/>
        </authorList>
    </citation>
    <scope>NUCLEOTIDE SEQUENCE [LARGE SCALE GENOMIC DNA]</scope>
    <source>
        <strain evidence="9">Daus_M_001</strain>
        <tissue evidence="9">Leg muscle</tissue>
    </source>
</reference>
<dbReference type="InterPro" id="IPR043502">
    <property type="entry name" value="DNA/RNA_pol_sf"/>
</dbReference>
<dbReference type="InterPro" id="IPR012337">
    <property type="entry name" value="RNaseH-like_sf"/>
</dbReference>
<dbReference type="EC" id="2.7.7.49" evidence="1"/>
<proteinExistence type="predicted"/>
<dbReference type="Gene3D" id="3.30.70.270">
    <property type="match status" value="1"/>
</dbReference>
<dbReference type="Gene3D" id="3.30.420.10">
    <property type="entry name" value="Ribonuclease H-like superfamily/Ribonuclease H"/>
    <property type="match status" value="2"/>
</dbReference>
<gene>
    <name evidence="9" type="ORF">PR048_027927</name>
</gene>
<keyword evidence="3" id="KW-0548">Nucleotidyltransferase</keyword>
<dbReference type="InterPro" id="IPR036397">
    <property type="entry name" value="RNaseH_sf"/>
</dbReference>
<dbReference type="InterPro" id="IPR050951">
    <property type="entry name" value="Retrovirus_Pol_polyprotein"/>
</dbReference>